<organism evidence="2 3">
    <name type="scientific">Christensenella hongkongensis</name>
    <dbReference type="NCBI Taxonomy" id="270498"/>
    <lineage>
        <taxon>Bacteria</taxon>
        <taxon>Bacillati</taxon>
        <taxon>Bacillota</taxon>
        <taxon>Clostridia</taxon>
        <taxon>Christensenellales</taxon>
        <taxon>Christensenellaceae</taxon>
        <taxon>Christensenella</taxon>
    </lineage>
</organism>
<dbReference type="PATRIC" id="fig|270498.16.peg.252"/>
<keyword evidence="3" id="KW-1185">Reference proteome</keyword>
<dbReference type="RefSeq" id="WP_046442532.1">
    <property type="nucleotide sequence ID" value="NZ_LAYJ01000053.1"/>
</dbReference>
<dbReference type="AlphaFoldDB" id="A0A0M2NNW3"/>
<evidence type="ECO:0000313" key="3">
    <source>
        <dbReference type="Proteomes" id="UP000034076"/>
    </source>
</evidence>
<dbReference type="Proteomes" id="UP000034076">
    <property type="component" value="Unassembled WGS sequence"/>
</dbReference>
<gene>
    <name evidence="2" type="ORF">CHK_0588</name>
</gene>
<evidence type="ECO:0000313" key="2">
    <source>
        <dbReference type="EMBL" id="KKI51905.1"/>
    </source>
</evidence>
<dbReference type="InterPro" id="IPR025054">
    <property type="entry name" value="DUF3991"/>
</dbReference>
<evidence type="ECO:0000259" key="1">
    <source>
        <dbReference type="Pfam" id="PF13154"/>
    </source>
</evidence>
<dbReference type="OrthoDB" id="9802530at2"/>
<comment type="caution">
    <text evidence="2">The sequence shown here is derived from an EMBL/GenBank/DDBJ whole genome shotgun (WGS) entry which is preliminary data.</text>
</comment>
<dbReference type="Pfam" id="PF13154">
    <property type="entry name" value="DUF3991"/>
    <property type="match status" value="1"/>
</dbReference>
<name>A0A0M2NNW3_9FIRM</name>
<proteinExistence type="predicted"/>
<accession>A0A0M2NNW3</accession>
<dbReference type="Gene3D" id="3.40.1360.10">
    <property type="match status" value="1"/>
</dbReference>
<feature type="domain" description="DUF3991" evidence="1">
    <location>
        <begin position="126"/>
        <end position="195"/>
    </location>
</feature>
<dbReference type="EMBL" id="LAYJ01000053">
    <property type="protein sequence ID" value="KKI51905.1"/>
    <property type="molecule type" value="Genomic_DNA"/>
</dbReference>
<dbReference type="STRING" id="270498.CHK_0588"/>
<dbReference type="Pfam" id="PF13155">
    <property type="entry name" value="Toprim_2"/>
    <property type="match status" value="1"/>
</dbReference>
<protein>
    <recommendedName>
        <fullName evidence="1">DUF3991 domain-containing protein</fullName>
    </recommendedName>
</protein>
<sequence>MGIPKQVHPVTREQIEAAKRPDLFSYLSQYEPDELVRVSGNIYCTRTHDSLKISNGKWFWWSRGIGGRSALDYLIKVRGMGFVQAVEHLCDKDKYLAPMPRYTSQPKPKPPFILPERNINNDRVMRYLTARGISPALLQVCIEKGTVYEERKYGNCCFVGYDCTGKAQYAMIRSSNPASTFMREAEGSNKEYSFRIPFLSENDTVYVCESAIDLLSLATLRMRKGIDIRQENYLSLSGVYQPKEVIRETPLPAALARFLKENGNIRNISLRLDSDLAGQRAAHTIQILLENSGYTVTYDPPECGKDYNDMLMKSKGLSKIRTRQSNHVIREEAR</sequence>
<dbReference type="SUPFAM" id="SSF57783">
    <property type="entry name" value="Zinc beta-ribbon"/>
    <property type="match status" value="1"/>
</dbReference>
<reference evidence="2 3" key="1">
    <citation type="submission" date="2015-04" db="EMBL/GenBank/DDBJ databases">
        <title>Draft genome sequence of bacteremic isolate Catabacter hongkongensis type strain HKU16T.</title>
        <authorList>
            <person name="Lau S.K."/>
            <person name="Teng J.L."/>
            <person name="Huang Y."/>
            <person name="Curreem S.O."/>
            <person name="Tsui S.K."/>
            <person name="Woo P.C."/>
        </authorList>
    </citation>
    <scope>NUCLEOTIDE SEQUENCE [LARGE SCALE GENOMIC DNA]</scope>
    <source>
        <strain evidence="2 3">HKU16</strain>
    </source>
</reference>